<dbReference type="EMBL" id="CP003155">
    <property type="protein sequence ID" value="AEV29443.1"/>
    <property type="molecule type" value="Genomic_DNA"/>
</dbReference>
<sequence>MSILDEIESIIINEFPNAIIHVETLDDDVFVMVDRDTYLEQSFKITVLRIKIDLLLKQRISNIYIVMDKDNRKFKKVTVSIPEIYKSDMSGYQILDPECELSLAA</sequence>
<accession>G8QWE5</accession>
<keyword evidence="2" id="KW-1185">Reference proteome</keyword>
<proteinExistence type="predicted"/>
<organism evidence="1 2">
    <name type="scientific">Sphaerochaeta pleomorpha (strain ATCC BAA-1885 / DSM 22778 / Grapes)</name>
    <dbReference type="NCBI Taxonomy" id="158190"/>
    <lineage>
        <taxon>Bacteria</taxon>
        <taxon>Pseudomonadati</taxon>
        <taxon>Spirochaetota</taxon>
        <taxon>Spirochaetia</taxon>
        <taxon>Spirochaetales</taxon>
        <taxon>Sphaerochaetaceae</taxon>
        <taxon>Sphaerochaeta</taxon>
    </lineage>
</organism>
<dbReference type="RefSeq" id="WP_014270291.1">
    <property type="nucleotide sequence ID" value="NC_016633.1"/>
</dbReference>
<protein>
    <submittedName>
        <fullName evidence="1">Uncharacterized protein</fullName>
    </submittedName>
</protein>
<dbReference type="KEGG" id="sgp:SpiGrapes_1636"/>
<evidence type="ECO:0000313" key="1">
    <source>
        <dbReference type="EMBL" id="AEV29443.1"/>
    </source>
</evidence>
<dbReference type="HOGENOM" id="CLU_2234862_0_0_12"/>
<dbReference type="STRING" id="158190.SpiGrapes_1636"/>
<dbReference type="Proteomes" id="UP000005632">
    <property type="component" value="Chromosome"/>
</dbReference>
<reference evidence="1 2" key="1">
    <citation type="submission" date="2011-11" db="EMBL/GenBank/DDBJ databases">
        <title>Complete sequence of Spirochaeta sp. grapes.</title>
        <authorList>
            <consortium name="US DOE Joint Genome Institute"/>
            <person name="Lucas S."/>
            <person name="Han J."/>
            <person name="Lapidus A."/>
            <person name="Cheng J.-F."/>
            <person name="Goodwin L."/>
            <person name="Pitluck S."/>
            <person name="Peters L."/>
            <person name="Ovchinnikova G."/>
            <person name="Munk A.C."/>
            <person name="Detter J.C."/>
            <person name="Han C."/>
            <person name="Tapia R."/>
            <person name="Land M."/>
            <person name="Hauser L."/>
            <person name="Kyrpides N."/>
            <person name="Ivanova N."/>
            <person name="Pagani I."/>
            <person name="Ritalahtilisa K."/>
            <person name="Loeffler F."/>
            <person name="Woyke T."/>
        </authorList>
    </citation>
    <scope>NUCLEOTIDE SEQUENCE [LARGE SCALE GENOMIC DNA]</scope>
    <source>
        <strain evidence="2">ATCC BAA-1885 / DSM 22778 / Grapes</strain>
    </source>
</reference>
<name>G8QWE5_SPHPG</name>
<dbReference type="AlphaFoldDB" id="G8QWE5"/>
<evidence type="ECO:0000313" key="2">
    <source>
        <dbReference type="Proteomes" id="UP000005632"/>
    </source>
</evidence>
<gene>
    <name evidence="1" type="ordered locus">SpiGrapes_1636</name>
</gene>